<proteinExistence type="inferred from homology"/>
<comment type="caution">
    <text evidence="4">The sequence shown here is derived from an EMBL/GenBank/DDBJ whole genome shotgun (WGS) entry which is preliminary data.</text>
</comment>
<comment type="similarity">
    <text evidence="1 2">Belongs to the anti-sigma-factor antagonist family.</text>
</comment>
<keyword evidence="5" id="KW-1185">Reference proteome</keyword>
<dbReference type="InterPro" id="IPR036513">
    <property type="entry name" value="STAS_dom_sf"/>
</dbReference>
<evidence type="ECO:0000256" key="1">
    <source>
        <dbReference type="ARBA" id="ARBA00009013"/>
    </source>
</evidence>
<protein>
    <recommendedName>
        <fullName evidence="2">Anti-sigma factor antagonist</fullName>
    </recommendedName>
</protein>
<dbReference type="PANTHER" id="PTHR33495">
    <property type="entry name" value="ANTI-SIGMA FACTOR ANTAGONIST TM_1081-RELATED-RELATED"/>
    <property type="match status" value="1"/>
</dbReference>
<dbReference type="NCBIfam" id="TIGR00377">
    <property type="entry name" value="ant_ant_sig"/>
    <property type="match status" value="1"/>
</dbReference>
<name>A0A6I4MAP6_9ACTN</name>
<reference evidence="4" key="1">
    <citation type="submission" date="2019-12" db="EMBL/GenBank/DDBJ databases">
        <title>Actinomadura physcomitrii sp. nov., a novel actinomycete isolated from moss [Physcomitrium sphaericum (Ludw) Fuernr].</title>
        <authorList>
            <person name="Zhuang X."/>
        </authorList>
    </citation>
    <scope>NUCLEOTIDE SEQUENCE [LARGE SCALE GENOMIC DNA]</scope>
    <source>
        <strain evidence="4">LD22</strain>
    </source>
</reference>
<dbReference type="Gene3D" id="3.30.750.24">
    <property type="entry name" value="STAS domain"/>
    <property type="match status" value="1"/>
</dbReference>
<dbReference type="EMBL" id="WBMS02000008">
    <property type="protein sequence ID" value="MWA01097.1"/>
    <property type="molecule type" value="Genomic_DNA"/>
</dbReference>
<dbReference type="PANTHER" id="PTHR33495:SF2">
    <property type="entry name" value="ANTI-SIGMA FACTOR ANTAGONIST TM_1081-RELATED"/>
    <property type="match status" value="1"/>
</dbReference>
<dbReference type="PROSITE" id="PS50801">
    <property type="entry name" value="STAS"/>
    <property type="match status" value="1"/>
</dbReference>
<sequence length="155" mass="16802">MPIRCSGLATMRARAMLLSHGIGPSHLGGTMKDTAVAMVVIEHERHTTVLLTGEMDRASAPAVRTRLLGYAARPIVLDIAGVSFFDSEGMRAVSHCARRCEDNGAALAVVGARPFARRMFHVLGLDQRVPLCASMDEALWCAVPRTDDEISDWLT</sequence>
<gene>
    <name evidence="4" type="ORF">F8568_012050</name>
</gene>
<dbReference type="InterPro" id="IPR003658">
    <property type="entry name" value="Anti-sigma_ant"/>
</dbReference>
<dbReference type="AlphaFoldDB" id="A0A6I4MAP6"/>
<feature type="domain" description="STAS" evidence="3">
    <location>
        <begin position="36"/>
        <end position="142"/>
    </location>
</feature>
<dbReference type="Proteomes" id="UP000462055">
    <property type="component" value="Unassembled WGS sequence"/>
</dbReference>
<evidence type="ECO:0000256" key="2">
    <source>
        <dbReference type="RuleBase" id="RU003749"/>
    </source>
</evidence>
<dbReference type="SUPFAM" id="SSF52091">
    <property type="entry name" value="SpoIIaa-like"/>
    <property type="match status" value="1"/>
</dbReference>
<evidence type="ECO:0000259" key="3">
    <source>
        <dbReference type="PROSITE" id="PS50801"/>
    </source>
</evidence>
<evidence type="ECO:0000313" key="4">
    <source>
        <dbReference type="EMBL" id="MWA01097.1"/>
    </source>
</evidence>
<accession>A0A6I4MAP6</accession>
<organism evidence="4 5">
    <name type="scientific">Actinomadura physcomitrii</name>
    <dbReference type="NCBI Taxonomy" id="2650748"/>
    <lineage>
        <taxon>Bacteria</taxon>
        <taxon>Bacillati</taxon>
        <taxon>Actinomycetota</taxon>
        <taxon>Actinomycetes</taxon>
        <taxon>Streptosporangiales</taxon>
        <taxon>Thermomonosporaceae</taxon>
        <taxon>Actinomadura</taxon>
    </lineage>
</organism>
<dbReference type="CDD" id="cd07043">
    <property type="entry name" value="STAS_anti-anti-sigma_factors"/>
    <property type="match status" value="1"/>
</dbReference>
<dbReference type="Pfam" id="PF01740">
    <property type="entry name" value="STAS"/>
    <property type="match status" value="1"/>
</dbReference>
<dbReference type="GO" id="GO:0043856">
    <property type="term" value="F:anti-sigma factor antagonist activity"/>
    <property type="evidence" value="ECO:0007669"/>
    <property type="project" value="InterPro"/>
</dbReference>
<dbReference type="InterPro" id="IPR002645">
    <property type="entry name" value="STAS_dom"/>
</dbReference>
<evidence type="ECO:0000313" key="5">
    <source>
        <dbReference type="Proteomes" id="UP000462055"/>
    </source>
</evidence>